<evidence type="ECO:0000256" key="1">
    <source>
        <dbReference type="SAM" id="MobiDB-lite"/>
    </source>
</evidence>
<evidence type="ECO:0000313" key="3">
    <source>
        <dbReference type="Proteomes" id="UP000823775"/>
    </source>
</evidence>
<dbReference type="Proteomes" id="UP000823775">
    <property type="component" value="Unassembled WGS sequence"/>
</dbReference>
<proteinExistence type="predicted"/>
<feature type="region of interest" description="Disordered" evidence="1">
    <location>
        <begin position="1"/>
        <end position="49"/>
    </location>
</feature>
<sequence>MELKVKRVPKSHERVPKSQEQVPRLDQRPCSTRNEFQAGQGGPRSTRNKFQAFQDRKRTSFNEERVPTQVLSKTLFNNERVPRTRFHRITSSEKISYGPNGRVVKWSKSFLCERFVPFGEMPNQLDYLEFSI</sequence>
<keyword evidence="3" id="KW-1185">Reference proteome</keyword>
<reference evidence="2 3" key="1">
    <citation type="journal article" date="2021" name="BMC Genomics">
        <title>Datura genome reveals duplications of psychoactive alkaloid biosynthetic genes and high mutation rate following tissue culture.</title>
        <authorList>
            <person name="Rajewski A."/>
            <person name="Carter-House D."/>
            <person name="Stajich J."/>
            <person name="Litt A."/>
        </authorList>
    </citation>
    <scope>NUCLEOTIDE SEQUENCE [LARGE SCALE GENOMIC DNA]</scope>
    <source>
        <strain evidence="2">AR-01</strain>
    </source>
</reference>
<comment type="caution">
    <text evidence="2">The sequence shown here is derived from an EMBL/GenBank/DDBJ whole genome shotgun (WGS) entry which is preliminary data.</text>
</comment>
<feature type="compositionally biased region" description="Basic and acidic residues" evidence="1">
    <location>
        <begin position="1"/>
        <end position="27"/>
    </location>
</feature>
<evidence type="ECO:0000313" key="2">
    <source>
        <dbReference type="EMBL" id="MCD7453876.1"/>
    </source>
</evidence>
<dbReference type="EMBL" id="JACEIK010000272">
    <property type="protein sequence ID" value="MCD7453876.1"/>
    <property type="molecule type" value="Genomic_DNA"/>
</dbReference>
<protein>
    <submittedName>
        <fullName evidence="2">Uncharacterized protein</fullName>
    </submittedName>
</protein>
<name>A0ABS8S4C8_DATST</name>
<organism evidence="2 3">
    <name type="scientific">Datura stramonium</name>
    <name type="common">Jimsonweed</name>
    <name type="synonym">Common thornapple</name>
    <dbReference type="NCBI Taxonomy" id="4076"/>
    <lineage>
        <taxon>Eukaryota</taxon>
        <taxon>Viridiplantae</taxon>
        <taxon>Streptophyta</taxon>
        <taxon>Embryophyta</taxon>
        <taxon>Tracheophyta</taxon>
        <taxon>Spermatophyta</taxon>
        <taxon>Magnoliopsida</taxon>
        <taxon>eudicotyledons</taxon>
        <taxon>Gunneridae</taxon>
        <taxon>Pentapetalae</taxon>
        <taxon>asterids</taxon>
        <taxon>lamiids</taxon>
        <taxon>Solanales</taxon>
        <taxon>Solanaceae</taxon>
        <taxon>Solanoideae</taxon>
        <taxon>Datureae</taxon>
        <taxon>Datura</taxon>
    </lineage>
</organism>
<accession>A0ABS8S4C8</accession>
<feature type="compositionally biased region" description="Polar residues" evidence="1">
    <location>
        <begin position="29"/>
        <end position="49"/>
    </location>
</feature>
<gene>
    <name evidence="2" type="ORF">HAX54_022554</name>
</gene>